<dbReference type="eggNOG" id="ENOG502QQBA">
    <property type="taxonomic scope" value="Eukaryota"/>
</dbReference>
<dbReference type="Gene3D" id="3.50.50.60">
    <property type="entry name" value="FAD/NAD(P)-binding domain"/>
    <property type="match status" value="1"/>
</dbReference>
<dbReference type="Proteomes" id="UP000001058">
    <property type="component" value="Unassembled WGS sequence"/>
</dbReference>
<feature type="region of interest" description="Disordered" evidence="1">
    <location>
        <begin position="371"/>
        <end position="392"/>
    </location>
</feature>
<gene>
    <name evidence="3" type="ORF">VOLCADRAFT_87449</name>
</gene>
<feature type="compositionally biased region" description="Acidic residues" evidence="1">
    <location>
        <begin position="375"/>
        <end position="386"/>
    </location>
</feature>
<evidence type="ECO:0000259" key="2">
    <source>
        <dbReference type="Pfam" id="PF01266"/>
    </source>
</evidence>
<sequence length="650" mass="66709">MAASAMATLAGMAPPTPAARAAITAAAATAAAAAEPRPDAAATLPSAGKSAAEGLARPFAEAPSRGELAAGGRQQGAVHYAVVGAGLAGVATAWHLLQRFPQGRPIVLDMYDTAGIAAGGSGAAAGLLHPYSPRAVTLHSADCVNCFERCRTTTLPYHYALFLSSLPCPVEKLLWRGEEAMAAALELVAAAEAAAMSADPVRHVEEQGVPHVAGVTSRGAAAAAGAGRQRLQQRQMPERFVWHSGLVRPAASPKQAIDFAKAASQAGQAAVGLPEGSTTSVRHLYEGSAGRTADGQGNGSGGDGGSSCGGEATLRVLSAEELQVVQGLVLDVGSYLRALWMACQVAAAARGDGSCARFRRQRVTSLERMSWLGGTEEEEEEEDEEEKKDSVDKGGCGVYGKYDAIVVAAGAAAATIDEVERSQLPLQLCQQQQQQESPSLQAQARAAAETQSLSHALAVCSYPAGSPSLLGQPYLAAQGPTRLVVGATKSYGWTPEAALAACGLTAGAGFGPPAAAMDGVAAAAAAVDRAVAEEEEPKVAVEAAAAVEALRQSACGVWAPLSNWQVAAVREGVRALPPRTTHGSLPLLGRLAAERPWWLVAGLGSRGLVYHGWLARLTADAVLYDKEDGIPGELMAWRHVVRVCDIGLGV</sequence>
<dbReference type="EMBL" id="GL378326">
    <property type="protein sequence ID" value="EFJ51714.1"/>
    <property type="molecule type" value="Genomic_DNA"/>
</dbReference>
<reference evidence="3 4" key="1">
    <citation type="journal article" date="2010" name="Science">
        <title>Genomic analysis of organismal complexity in the multicellular green alga Volvox carteri.</title>
        <authorList>
            <person name="Prochnik S.E."/>
            <person name="Umen J."/>
            <person name="Nedelcu A.M."/>
            <person name="Hallmann A."/>
            <person name="Miller S.M."/>
            <person name="Nishii I."/>
            <person name="Ferris P."/>
            <person name="Kuo A."/>
            <person name="Mitros T."/>
            <person name="Fritz-Laylin L.K."/>
            <person name="Hellsten U."/>
            <person name="Chapman J."/>
            <person name="Simakov O."/>
            <person name="Rensing S.A."/>
            <person name="Terry A."/>
            <person name="Pangilinan J."/>
            <person name="Kapitonov V."/>
            <person name="Jurka J."/>
            <person name="Salamov A."/>
            <person name="Shapiro H."/>
            <person name="Schmutz J."/>
            <person name="Grimwood J."/>
            <person name="Lindquist E."/>
            <person name="Lucas S."/>
            <person name="Grigoriev I.V."/>
            <person name="Schmitt R."/>
            <person name="Kirk D."/>
            <person name="Rokhsar D.S."/>
        </authorList>
    </citation>
    <scope>NUCLEOTIDE SEQUENCE [LARGE SCALE GENOMIC DNA]</scope>
    <source>
        <strain evidence="4">f. Nagariensis / Eve</strain>
    </source>
</reference>
<dbReference type="FunCoup" id="D8TLD3">
    <property type="interactions" value="21"/>
</dbReference>
<dbReference type="STRING" id="3068.D8TLD3"/>
<evidence type="ECO:0000313" key="3">
    <source>
        <dbReference type="EMBL" id="EFJ51714.1"/>
    </source>
</evidence>
<dbReference type="Pfam" id="PF01266">
    <property type="entry name" value="DAO"/>
    <property type="match status" value="1"/>
</dbReference>
<dbReference type="OrthoDB" id="547145at2759"/>
<dbReference type="PANTHER" id="PTHR13847">
    <property type="entry name" value="SARCOSINE DEHYDROGENASE-RELATED"/>
    <property type="match status" value="1"/>
</dbReference>
<dbReference type="InterPro" id="IPR036188">
    <property type="entry name" value="FAD/NAD-bd_sf"/>
</dbReference>
<dbReference type="KEGG" id="vcn:VOLCADRAFT_87449"/>
<dbReference type="SUPFAM" id="SSF51905">
    <property type="entry name" value="FAD/NAD(P)-binding domain"/>
    <property type="match status" value="1"/>
</dbReference>
<dbReference type="RefSeq" id="XP_002947124.1">
    <property type="nucleotide sequence ID" value="XM_002947078.1"/>
</dbReference>
<proteinExistence type="predicted"/>
<dbReference type="GeneID" id="9620228"/>
<dbReference type="PANTHER" id="PTHR13847:SF261">
    <property type="entry name" value="FAD-DEPENDENT OXIDOREDUCTASE FAMILY PROTEIN"/>
    <property type="match status" value="1"/>
</dbReference>
<dbReference type="AlphaFoldDB" id="D8TLD3"/>
<dbReference type="GO" id="GO:0005737">
    <property type="term" value="C:cytoplasm"/>
    <property type="evidence" value="ECO:0007669"/>
    <property type="project" value="TreeGrafter"/>
</dbReference>
<name>D8TLD3_VOLCA</name>
<dbReference type="InParanoid" id="D8TLD3"/>
<evidence type="ECO:0000313" key="4">
    <source>
        <dbReference type="Proteomes" id="UP000001058"/>
    </source>
</evidence>
<dbReference type="InterPro" id="IPR006076">
    <property type="entry name" value="FAD-dep_OxRdtase"/>
</dbReference>
<keyword evidence="4" id="KW-1185">Reference proteome</keyword>
<protein>
    <recommendedName>
        <fullName evidence="2">FAD dependent oxidoreductase domain-containing protein</fullName>
    </recommendedName>
</protein>
<feature type="domain" description="FAD dependent oxidoreductase" evidence="2">
    <location>
        <begin position="80"/>
        <end position="620"/>
    </location>
</feature>
<organism evidence="4">
    <name type="scientific">Volvox carteri f. nagariensis</name>
    <dbReference type="NCBI Taxonomy" id="3068"/>
    <lineage>
        <taxon>Eukaryota</taxon>
        <taxon>Viridiplantae</taxon>
        <taxon>Chlorophyta</taxon>
        <taxon>core chlorophytes</taxon>
        <taxon>Chlorophyceae</taxon>
        <taxon>CS clade</taxon>
        <taxon>Chlamydomonadales</taxon>
        <taxon>Volvocaceae</taxon>
        <taxon>Volvox</taxon>
    </lineage>
</organism>
<accession>D8TLD3</accession>
<evidence type="ECO:0000256" key="1">
    <source>
        <dbReference type="SAM" id="MobiDB-lite"/>
    </source>
</evidence>